<evidence type="ECO:0000313" key="9">
    <source>
        <dbReference type="EMBL" id="AWR94915.1"/>
    </source>
</evidence>
<evidence type="ECO:0000256" key="1">
    <source>
        <dbReference type="ARBA" id="ARBA00008889"/>
    </source>
</evidence>
<evidence type="ECO:0000256" key="6">
    <source>
        <dbReference type="HAMAP-Rule" id="MF_00280"/>
    </source>
</evidence>
<dbReference type="PANTHER" id="PTHR45699">
    <property type="entry name" value="60S ACIDIC RIBOSOMAL PROTEIN P0"/>
    <property type="match status" value="1"/>
</dbReference>
<comment type="function">
    <text evidence="6">Forms part of the ribosomal stalk, playing a central role in the interaction of the ribosome with GTP-bound translation factors.</text>
</comment>
<evidence type="ECO:0000256" key="3">
    <source>
        <dbReference type="ARBA" id="ARBA00022884"/>
    </source>
</evidence>
<dbReference type="GO" id="GO:0000027">
    <property type="term" value="P:ribosomal large subunit assembly"/>
    <property type="evidence" value="ECO:0007669"/>
    <property type="project" value="TreeGrafter"/>
</dbReference>
<dbReference type="Pfam" id="PF00466">
    <property type="entry name" value="Ribosomal_L10"/>
    <property type="match status" value="1"/>
</dbReference>
<name>A0A2U9IG30_9CREN</name>
<dbReference type="GO" id="GO:0022625">
    <property type="term" value="C:cytosolic large ribosomal subunit"/>
    <property type="evidence" value="ECO:0007669"/>
    <property type="project" value="TreeGrafter"/>
</dbReference>
<dbReference type="Pfam" id="PF17777">
    <property type="entry name" value="RL10P_insert"/>
    <property type="match status" value="1"/>
</dbReference>
<evidence type="ECO:0000259" key="8">
    <source>
        <dbReference type="Pfam" id="PF17777"/>
    </source>
</evidence>
<keyword evidence="2 6" id="KW-0699">rRNA-binding</keyword>
<dbReference type="AlphaFoldDB" id="A0A2U9IG30"/>
<evidence type="ECO:0000256" key="4">
    <source>
        <dbReference type="ARBA" id="ARBA00022980"/>
    </source>
</evidence>
<dbReference type="InterPro" id="IPR040637">
    <property type="entry name" value="Ribosomal_uL10-like_insert"/>
</dbReference>
<dbReference type="KEGG" id="abri:DFR85_10180"/>
<protein>
    <recommendedName>
        <fullName evidence="6">Large ribosomal subunit protein uL10</fullName>
    </recommendedName>
    <alternativeName>
        <fullName evidence="6">Acidic ribosomal protein P0 homolog</fullName>
    </alternativeName>
</protein>
<dbReference type="HAMAP" id="MF_00280">
    <property type="entry name" value="Ribosomal_uL10_arch"/>
    <property type="match status" value="1"/>
</dbReference>
<feature type="region of interest" description="Disordered" evidence="7">
    <location>
        <begin position="296"/>
        <end position="336"/>
    </location>
</feature>
<comment type="similarity">
    <text evidence="1 6">Belongs to the universal ribosomal protein uL10 family.</text>
</comment>
<dbReference type="EMBL" id="CP029289">
    <property type="protein sequence ID" value="AWR94915.1"/>
    <property type="molecule type" value="Genomic_DNA"/>
</dbReference>
<dbReference type="InterPro" id="IPR001790">
    <property type="entry name" value="Ribosomal_uL10"/>
</dbReference>
<proteinExistence type="inferred from homology"/>
<dbReference type="GO" id="GO:0070180">
    <property type="term" value="F:large ribosomal subunit rRNA binding"/>
    <property type="evidence" value="ECO:0007669"/>
    <property type="project" value="UniProtKB-UniRule"/>
</dbReference>
<dbReference type="Proteomes" id="UP000248044">
    <property type="component" value="Chromosome"/>
</dbReference>
<evidence type="ECO:0000256" key="5">
    <source>
        <dbReference type="ARBA" id="ARBA00023274"/>
    </source>
</evidence>
<dbReference type="Gene3D" id="6.10.140.760">
    <property type="match status" value="1"/>
</dbReference>
<gene>
    <name evidence="6" type="primary">rpl10</name>
    <name evidence="6" type="synonym">rplP0</name>
    <name evidence="9" type="ORF">DFR85_10180</name>
</gene>
<dbReference type="GO" id="GO:0003735">
    <property type="term" value="F:structural constituent of ribosome"/>
    <property type="evidence" value="ECO:0007669"/>
    <property type="project" value="TreeGrafter"/>
</dbReference>
<dbReference type="GO" id="GO:0002181">
    <property type="term" value="P:cytoplasmic translation"/>
    <property type="evidence" value="ECO:0007669"/>
    <property type="project" value="TreeGrafter"/>
</dbReference>
<dbReference type="NCBIfam" id="NF003095">
    <property type="entry name" value="PRK04019.1-1"/>
    <property type="match status" value="1"/>
</dbReference>
<dbReference type="InterPro" id="IPR043141">
    <property type="entry name" value="Ribosomal_uL10-like_sf"/>
</dbReference>
<dbReference type="InterPro" id="IPR050323">
    <property type="entry name" value="Ribosomal_protein_uL10"/>
</dbReference>
<feature type="domain" description="Large ribosomal subunit protein uL10-like insertion" evidence="8">
    <location>
        <begin position="117"/>
        <end position="185"/>
    </location>
</feature>
<keyword evidence="10" id="KW-1185">Reference proteome</keyword>
<dbReference type="InterPro" id="IPR043164">
    <property type="entry name" value="Ribosomal_uL10-like_insert_sf"/>
</dbReference>
<organism evidence="9 10">
    <name type="scientific">Acidianus brierleyi</name>
    <dbReference type="NCBI Taxonomy" id="41673"/>
    <lineage>
        <taxon>Archaea</taxon>
        <taxon>Thermoproteota</taxon>
        <taxon>Thermoprotei</taxon>
        <taxon>Sulfolobales</taxon>
        <taxon>Sulfolobaceae</taxon>
        <taxon>Acidianus</taxon>
    </lineage>
</organism>
<evidence type="ECO:0000313" key="10">
    <source>
        <dbReference type="Proteomes" id="UP000248044"/>
    </source>
</evidence>
<keyword evidence="4 6" id="KW-0689">Ribosomal protein</keyword>
<evidence type="ECO:0000256" key="2">
    <source>
        <dbReference type="ARBA" id="ARBA00022730"/>
    </source>
</evidence>
<dbReference type="Gene3D" id="3.90.105.20">
    <property type="match status" value="1"/>
</dbReference>
<keyword evidence="3 6" id="KW-0694">RNA-binding</keyword>
<sequence length="336" mass="37114">MIEMSITIQQKKIPQWKIDEVKELEQLIKENKTIIIANLEKFPADKLHEIRKKFRGYAEIRVSKNTLFKIAAKNAGLDITKIEKYLNSSNAFIFSNENPFTISINLNKSRLKRYAIAGDKSDEEIVIPAGDTGMPAGPILSTFGKLKVPTRVQDGKVAVTKDTLIAKPGDTIPAEAIPILQKLGIMPVYVKLTMKVAYHEGLLIPAEELEVNLDDYRSEIGEAYRNTIALGVEIAYPVPDVLKISITKAQNYSLNLAGEMGYISKDTAEIVFIKALAKANALAEAINDKANLGIQVAQKPTTQEANKEDKEEKKEEEEKKGPSEEKLGGGLSSLFG</sequence>
<keyword evidence="5 6" id="KW-0687">Ribonucleoprotein</keyword>
<dbReference type="InterPro" id="IPR022909">
    <property type="entry name" value="Ribosomal_uL10_arc"/>
</dbReference>
<reference evidence="9 10" key="1">
    <citation type="submission" date="2018-05" db="EMBL/GenBank/DDBJ databases">
        <title>Complete Genome Sequences of Extremely Thermoacidophilic, Metal-Mobilizing Type-Strain Members of the Archaeal Family Sulfolobaceae: Acidianus brierleyi DSM-1651T, Acidianus sulfidivorans DSM-18786T, Metallosphaera hakonensis DSM-7519T, and Metallosphaera prunae DSM-10039T.</title>
        <authorList>
            <person name="Counts J.A."/>
            <person name="Kelly R.M."/>
        </authorList>
    </citation>
    <scope>NUCLEOTIDE SEQUENCE [LARGE SCALE GENOMIC DNA]</scope>
    <source>
        <strain evidence="9 10">DSM 1651</strain>
    </source>
</reference>
<feature type="compositionally biased region" description="Basic and acidic residues" evidence="7">
    <location>
        <begin position="305"/>
        <end position="327"/>
    </location>
</feature>
<accession>A0A2U9IG30</accession>
<dbReference type="PANTHER" id="PTHR45699:SF3">
    <property type="entry name" value="LARGE RIBOSOMAL SUBUNIT PROTEIN UL10"/>
    <property type="match status" value="1"/>
</dbReference>
<comment type="subunit">
    <text evidence="6">Part of the 50S ribosomal subunit. Forms part of the ribosomal stalk which helps the ribosome interact with GTP-bound translation factors. Forms a heptameric L10(L12)2(L12)2(L12)2 complex, where L10 forms an elongated spine to which the L12 dimers bind in a sequential fashion.</text>
</comment>
<dbReference type="SUPFAM" id="SSF160369">
    <property type="entry name" value="Ribosomal protein L10-like"/>
    <property type="match status" value="1"/>
</dbReference>
<evidence type="ECO:0000256" key="7">
    <source>
        <dbReference type="SAM" id="MobiDB-lite"/>
    </source>
</evidence>
<dbReference type="Gene3D" id="3.30.70.1730">
    <property type="match status" value="1"/>
</dbReference>